<feature type="non-terminal residue" evidence="1">
    <location>
        <position position="1"/>
    </location>
</feature>
<dbReference type="EMBL" id="BART01024412">
    <property type="protein sequence ID" value="GAH03885.1"/>
    <property type="molecule type" value="Genomic_DNA"/>
</dbReference>
<comment type="caution">
    <text evidence="1">The sequence shown here is derived from an EMBL/GenBank/DDBJ whole genome shotgun (WGS) entry which is preliminary data.</text>
</comment>
<name>X1D6G9_9ZZZZ</name>
<dbReference type="AlphaFoldDB" id="X1D6G9"/>
<sequence length="53" mass="6484">LNRNLNNIREYFLKLDGNPFNWQSARMISKDVKTIQEFLKRKEKLKSLMQKKE</sequence>
<protein>
    <submittedName>
        <fullName evidence="1">Uncharacterized protein</fullName>
    </submittedName>
</protein>
<accession>X1D6G9</accession>
<organism evidence="1">
    <name type="scientific">marine sediment metagenome</name>
    <dbReference type="NCBI Taxonomy" id="412755"/>
    <lineage>
        <taxon>unclassified sequences</taxon>
        <taxon>metagenomes</taxon>
        <taxon>ecological metagenomes</taxon>
    </lineage>
</organism>
<reference evidence="1" key="1">
    <citation type="journal article" date="2014" name="Front. Microbiol.">
        <title>High frequency of phylogenetically diverse reductive dehalogenase-homologous genes in deep subseafloor sedimentary metagenomes.</title>
        <authorList>
            <person name="Kawai M."/>
            <person name="Futagami T."/>
            <person name="Toyoda A."/>
            <person name="Takaki Y."/>
            <person name="Nishi S."/>
            <person name="Hori S."/>
            <person name="Arai W."/>
            <person name="Tsubouchi T."/>
            <person name="Morono Y."/>
            <person name="Uchiyama I."/>
            <person name="Ito T."/>
            <person name="Fujiyama A."/>
            <person name="Inagaki F."/>
            <person name="Takami H."/>
        </authorList>
    </citation>
    <scope>NUCLEOTIDE SEQUENCE</scope>
    <source>
        <strain evidence="1">Expedition CK06-06</strain>
    </source>
</reference>
<proteinExistence type="predicted"/>
<gene>
    <name evidence="1" type="ORF">S01H4_44105</name>
</gene>
<evidence type="ECO:0000313" key="1">
    <source>
        <dbReference type="EMBL" id="GAH03885.1"/>
    </source>
</evidence>